<dbReference type="SUPFAM" id="SSF48295">
    <property type="entry name" value="TrpR-like"/>
    <property type="match status" value="1"/>
</dbReference>
<dbReference type="InterPro" id="IPR055247">
    <property type="entry name" value="InsJ-like_HTH"/>
</dbReference>
<accession>A0AAU9H6S3</accession>
<dbReference type="InterPro" id="IPR036388">
    <property type="entry name" value="WH-like_DNA-bd_sf"/>
</dbReference>
<dbReference type="EMBL" id="LR822030">
    <property type="protein sequence ID" value="CAD0155224.1"/>
    <property type="molecule type" value="Genomic_DNA"/>
</dbReference>
<sequence length="64" mass="7206">MSKRSPKSISEKLEIVLLHLEAGKSLSWLARRYGVSKDTLSNWVRKYKEAGVEGTRGKSSLDEV</sequence>
<evidence type="ECO:0000313" key="2">
    <source>
        <dbReference type="EMBL" id="CAD0155224.1"/>
    </source>
</evidence>
<dbReference type="Gene3D" id="1.10.10.10">
    <property type="entry name" value="Winged helix-like DNA-binding domain superfamily/Winged helix DNA-binding domain"/>
    <property type="match status" value="1"/>
</dbReference>
<protein>
    <submittedName>
        <fullName evidence="2">Transposase</fullName>
    </submittedName>
</protein>
<dbReference type="AlphaFoldDB" id="A0AAU9H6S3"/>
<gene>
    <name evidence="2" type="ORF">STHERMO_0854</name>
</gene>
<evidence type="ECO:0000313" key="3">
    <source>
        <dbReference type="Proteomes" id="UP000509120"/>
    </source>
</evidence>
<dbReference type="Pfam" id="PF13518">
    <property type="entry name" value="HTH_28"/>
    <property type="match status" value="1"/>
</dbReference>
<organism evidence="2 3">
    <name type="scientific">Streptococcus thermophilus</name>
    <dbReference type="NCBI Taxonomy" id="1308"/>
    <lineage>
        <taxon>Bacteria</taxon>
        <taxon>Bacillati</taxon>
        <taxon>Bacillota</taxon>
        <taxon>Bacilli</taxon>
        <taxon>Lactobacillales</taxon>
        <taxon>Streptococcaceae</taxon>
        <taxon>Streptococcus</taxon>
    </lineage>
</organism>
<feature type="domain" description="Insertion element IS150 protein InsJ-like helix-turn-helix" evidence="1">
    <location>
        <begin position="11"/>
        <end position="58"/>
    </location>
</feature>
<dbReference type="GO" id="GO:0043565">
    <property type="term" value="F:sequence-specific DNA binding"/>
    <property type="evidence" value="ECO:0007669"/>
    <property type="project" value="InterPro"/>
</dbReference>
<dbReference type="Proteomes" id="UP000509120">
    <property type="component" value="Chromosome"/>
</dbReference>
<evidence type="ECO:0000259" key="1">
    <source>
        <dbReference type="Pfam" id="PF13518"/>
    </source>
</evidence>
<proteinExistence type="predicted"/>
<name>A0AAU9H6S3_STRTR</name>
<dbReference type="InterPro" id="IPR010921">
    <property type="entry name" value="Trp_repressor/repl_initiator"/>
</dbReference>
<reference evidence="2 3" key="1">
    <citation type="submission" date="2020-06" db="EMBL/GenBank/DDBJ databases">
        <authorList>
            <person name="Chuat V."/>
        </authorList>
    </citation>
    <scope>NUCLEOTIDE SEQUENCE [LARGE SCALE GENOMIC DNA]</scope>
    <source>
        <strain evidence="2">STH_CIRM_1046</strain>
    </source>
</reference>